<dbReference type="InterPro" id="IPR007065">
    <property type="entry name" value="HPP"/>
</dbReference>
<dbReference type="InterPro" id="IPR058581">
    <property type="entry name" value="TM_HPP"/>
</dbReference>
<dbReference type="RefSeq" id="XP_024728735.1">
    <property type="nucleotide sequence ID" value="XM_024876166.1"/>
</dbReference>
<evidence type="ECO:0000259" key="2">
    <source>
        <dbReference type="Pfam" id="PF04982"/>
    </source>
</evidence>
<dbReference type="GeneID" id="36584245"/>
<dbReference type="InParanoid" id="A0A2J6SM36"/>
<dbReference type="AlphaFoldDB" id="A0A2J6SM36"/>
<feature type="transmembrane region" description="Helical" evidence="1">
    <location>
        <begin position="47"/>
        <end position="68"/>
    </location>
</feature>
<dbReference type="PANTHER" id="PTHR33741:SF5">
    <property type="entry name" value="TRANSMEMBRANE PROTEIN DDB_G0269096-RELATED"/>
    <property type="match status" value="1"/>
</dbReference>
<feature type="transmembrane region" description="Helical" evidence="1">
    <location>
        <begin position="106"/>
        <end position="124"/>
    </location>
</feature>
<sequence>MQEPALDFVVHHDINHIVPRPRLHLLPKPISWILGYRSQPMPQIGSVLVWLWAFVGAFAGLLVVQAVFQSKGIKVHGAPTVIASFGAAAILEYHTIDSPLSQPRNVILGELFAAIIGVGITKLFQLNSNFENLRWVAGALSVGITSAFMGFTNTIHPPAGATALLAATTPEITELGWFLIPLILLGSVLLVAVGCVTNNIQRQFPIYWWTPVDLCRPNGVDIEKQGQVGENDTGVLEGSPCEKRSTAGRPHIMVSDRLISIPDWLSLDSEERWMLEVLRSKLREGLGSTSSRVTEGTLVHDPDSC</sequence>
<keyword evidence="1" id="KW-0472">Membrane</keyword>
<feature type="transmembrane region" description="Helical" evidence="1">
    <location>
        <begin position="175"/>
        <end position="196"/>
    </location>
</feature>
<evidence type="ECO:0000313" key="3">
    <source>
        <dbReference type="EMBL" id="PMD51831.1"/>
    </source>
</evidence>
<protein>
    <submittedName>
        <fullName evidence="3">HPP family protein-like protein</fullName>
    </submittedName>
</protein>
<keyword evidence="1" id="KW-0812">Transmembrane</keyword>
<reference evidence="3 4" key="1">
    <citation type="submission" date="2016-04" db="EMBL/GenBank/DDBJ databases">
        <title>A degradative enzymes factory behind the ericoid mycorrhizal symbiosis.</title>
        <authorList>
            <consortium name="DOE Joint Genome Institute"/>
            <person name="Martino E."/>
            <person name="Morin E."/>
            <person name="Grelet G."/>
            <person name="Kuo A."/>
            <person name="Kohler A."/>
            <person name="Daghino S."/>
            <person name="Barry K."/>
            <person name="Choi C."/>
            <person name="Cichocki N."/>
            <person name="Clum A."/>
            <person name="Copeland A."/>
            <person name="Hainaut M."/>
            <person name="Haridas S."/>
            <person name="Labutti K."/>
            <person name="Lindquist E."/>
            <person name="Lipzen A."/>
            <person name="Khouja H.-R."/>
            <person name="Murat C."/>
            <person name="Ohm R."/>
            <person name="Olson A."/>
            <person name="Spatafora J."/>
            <person name="Veneault-Fourrey C."/>
            <person name="Henrissat B."/>
            <person name="Grigoriev I."/>
            <person name="Martin F."/>
            <person name="Perotto S."/>
        </authorList>
    </citation>
    <scope>NUCLEOTIDE SEQUENCE [LARGE SCALE GENOMIC DNA]</scope>
    <source>
        <strain evidence="3 4">E</strain>
    </source>
</reference>
<dbReference type="OrthoDB" id="2016548at2759"/>
<feature type="transmembrane region" description="Helical" evidence="1">
    <location>
        <begin position="136"/>
        <end position="155"/>
    </location>
</feature>
<evidence type="ECO:0000313" key="4">
    <source>
        <dbReference type="Proteomes" id="UP000235371"/>
    </source>
</evidence>
<dbReference type="PANTHER" id="PTHR33741">
    <property type="entry name" value="TRANSMEMBRANE PROTEIN DDB_G0269096-RELATED"/>
    <property type="match status" value="1"/>
</dbReference>
<dbReference type="STRING" id="1095630.A0A2J6SM36"/>
<feature type="domain" description="HPP transmembrane region" evidence="2">
    <location>
        <begin position="45"/>
        <end position="205"/>
    </location>
</feature>
<organism evidence="3 4">
    <name type="scientific">Hyaloscypha bicolor E</name>
    <dbReference type="NCBI Taxonomy" id="1095630"/>
    <lineage>
        <taxon>Eukaryota</taxon>
        <taxon>Fungi</taxon>
        <taxon>Dikarya</taxon>
        <taxon>Ascomycota</taxon>
        <taxon>Pezizomycotina</taxon>
        <taxon>Leotiomycetes</taxon>
        <taxon>Helotiales</taxon>
        <taxon>Hyaloscyphaceae</taxon>
        <taxon>Hyaloscypha</taxon>
        <taxon>Hyaloscypha bicolor</taxon>
    </lineage>
</organism>
<keyword evidence="4" id="KW-1185">Reference proteome</keyword>
<dbReference type="EMBL" id="KZ613912">
    <property type="protein sequence ID" value="PMD51831.1"/>
    <property type="molecule type" value="Genomic_DNA"/>
</dbReference>
<accession>A0A2J6SM36</accession>
<gene>
    <name evidence="3" type="ORF">K444DRAFT_545787</name>
</gene>
<name>A0A2J6SM36_9HELO</name>
<keyword evidence="1" id="KW-1133">Transmembrane helix</keyword>
<evidence type="ECO:0000256" key="1">
    <source>
        <dbReference type="SAM" id="Phobius"/>
    </source>
</evidence>
<dbReference type="Pfam" id="PF04982">
    <property type="entry name" value="TM_HPP"/>
    <property type="match status" value="1"/>
</dbReference>
<proteinExistence type="predicted"/>
<feature type="transmembrane region" description="Helical" evidence="1">
    <location>
        <begin position="75"/>
        <end position="94"/>
    </location>
</feature>
<dbReference type="Proteomes" id="UP000235371">
    <property type="component" value="Unassembled WGS sequence"/>
</dbReference>